<dbReference type="Pfam" id="PF20887">
    <property type="entry name" value="PWP3A-B_N"/>
    <property type="match status" value="1"/>
</dbReference>
<feature type="domain" description="PWWP" evidence="1">
    <location>
        <begin position="6"/>
        <end position="73"/>
    </location>
</feature>
<dbReference type="GO" id="GO:0005634">
    <property type="term" value="C:nucleus"/>
    <property type="evidence" value="ECO:0007669"/>
    <property type="project" value="TreeGrafter"/>
</dbReference>
<dbReference type="GO" id="GO:0031491">
    <property type="term" value="F:nucleosome binding"/>
    <property type="evidence" value="ECO:0007669"/>
    <property type="project" value="TreeGrafter"/>
</dbReference>
<dbReference type="PANTHER" id="PTHR31333:SF4">
    <property type="entry name" value="PWWP DOMAIN-CONTAINING DNA REPAIR FACTOR 3A"/>
    <property type="match status" value="1"/>
</dbReference>
<dbReference type="AlphaFoldDB" id="A0A667G106"/>
<gene>
    <name evidence="2" type="primary">PWWP3A</name>
</gene>
<dbReference type="GO" id="GO:0005829">
    <property type="term" value="C:cytosol"/>
    <property type="evidence" value="ECO:0007669"/>
    <property type="project" value="TreeGrafter"/>
</dbReference>
<name>A0A667G106_LYNCA</name>
<reference evidence="2" key="1">
    <citation type="submission" date="2025-08" db="UniProtKB">
        <authorList>
            <consortium name="Ensembl"/>
        </authorList>
    </citation>
    <scope>IDENTIFICATION</scope>
</reference>
<sequence length="122" mass="13917">MTDAKYVLCRWEKRLWPAKVLARTEVATKTKRKKEFFLSVQILSLDEKIKVRSTEVEALKMAHIERIASTLESTLGPILFRTPCAAVCERWDLLVASVASGVHKNETRIVRLSQFGKQEASE</sequence>
<dbReference type="Ensembl" id="ENSLCNT00005001244.1">
    <property type="protein sequence ID" value="ENSLCNP00005001088.1"/>
    <property type="gene ID" value="ENSLCNG00005000768.1"/>
</dbReference>
<accession>A0A667G106</accession>
<protein>
    <submittedName>
        <fullName evidence="2">PWWP domain containing 3A, DNA repair factor</fullName>
    </submittedName>
</protein>
<keyword evidence="3" id="KW-1185">Reference proteome</keyword>
<reference evidence="2" key="2">
    <citation type="submission" date="2025-09" db="UniProtKB">
        <authorList>
            <consortium name="Ensembl"/>
        </authorList>
    </citation>
    <scope>IDENTIFICATION</scope>
</reference>
<evidence type="ECO:0000313" key="2">
    <source>
        <dbReference type="Ensembl" id="ENSLCNP00005001088.1"/>
    </source>
</evidence>
<dbReference type="InterPro" id="IPR040263">
    <property type="entry name" value="PWP3A_3B_4"/>
</dbReference>
<proteinExistence type="predicted"/>
<dbReference type="GO" id="GO:0006325">
    <property type="term" value="P:chromatin organization"/>
    <property type="evidence" value="ECO:0007669"/>
    <property type="project" value="TreeGrafter"/>
</dbReference>
<organism evidence="2 3">
    <name type="scientific">Lynx canadensis</name>
    <name type="common">Canada lynx</name>
    <name type="synonym">Felis canadensis</name>
    <dbReference type="NCBI Taxonomy" id="61383"/>
    <lineage>
        <taxon>Eukaryota</taxon>
        <taxon>Metazoa</taxon>
        <taxon>Chordata</taxon>
        <taxon>Craniata</taxon>
        <taxon>Vertebrata</taxon>
        <taxon>Euteleostomi</taxon>
        <taxon>Mammalia</taxon>
        <taxon>Eutheria</taxon>
        <taxon>Laurasiatheria</taxon>
        <taxon>Carnivora</taxon>
        <taxon>Feliformia</taxon>
        <taxon>Felidae</taxon>
        <taxon>Felinae</taxon>
        <taxon>Lynx</taxon>
    </lineage>
</organism>
<evidence type="ECO:0000313" key="3">
    <source>
        <dbReference type="Proteomes" id="UP000472241"/>
    </source>
</evidence>
<dbReference type="GO" id="GO:0006281">
    <property type="term" value="P:DNA repair"/>
    <property type="evidence" value="ECO:0007669"/>
    <property type="project" value="TreeGrafter"/>
</dbReference>
<dbReference type="PANTHER" id="PTHR31333">
    <property type="entry name" value="PWWP DOMAIN-CONTAINING DNA REPAIR FACTOR 3 FAMILY MEMBER"/>
    <property type="match status" value="1"/>
</dbReference>
<dbReference type="InterPro" id="IPR048765">
    <property type="entry name" value="PWP3A_3B_4_N"/>
</dbReference>
<dbReference type="Proteomes" id="UP000472241">
    <property type="component" value="Unplaced"/>
</dbReference>
<evidence type="ECO:0000259" key="1">
    <source>
        <dbReference type="Pfam" id="PF20887"/>
    </source>
</evidence>